<feature type="region of interest" description="Disordered" evidence="1">
    <location>
        <begin position="281"/>
        <end position="308"/>
    </location>
</feature>
<feature type="signal peptide" evidence="2">
    <location>
        <begin position="1"/>
        <end position="23"/>
    </location>
</feature>
<dbReference type="EMBL" id="CP099418">
    <property type="protein sequence ID" value="USW46748.1"/>
    <property type="molecule type" value="Genomic_DNA"/>
</dbReference>
<gene>
    <name evidence="3" type="ORF">Slin15195_G000670</name>
</gene>
<proteinExistence type="predicted"/>
<organism evidence="3 4">
    <name type="scientific">Septoria linicola</name>
    <dbReference type="NCBI Taxonomy" id="215465"/>
    <lineage>
        <taxon>Eukaryota</taxon>
        <taxon>Fungi</taxon>
        <taxon>Dikarya</taxon>
        <taxon>Ascomycota</taxon>
        <taxon>Pezizomycotina</taxon>
        <taxon>Dothideomycetes</taxon>
        <taxon>Dothideomycetidae</taxon>
        <taxon>Mycosphaerellales</taxon>
        <taxon>Mycosphaerellaceae</taxon>
        <taxon>Septoria</taxon>
    </lineage>
</organism>
<name>A0A9Q9AH41_9PEZI</name>
<accession>A0A9Q9AH41</accession>
<evidence type="ECO:0000256" key="2">
    <source>
        <dbReference type="SAM" id="SignalP"/>
    </source>
</evidence>
<reference evidence="3" key="1">
    <citation type="submission" date="2022-06" db="EMBL/GenBank/DDBJ databases">
        <title>Complete genome sequences of two strains of the flax pathogen Septoria linicola.</title>
        <authorList>
            <person name="Lapalu N."/>
            <person name="Simon A."/>
            <person name="Demenou B."/>
            <person name="Paumier D."/>
            <person name="Guillot M.-P."/>
            <person name="Gout L."/>
            <person name="Valade R."/>
        </authorList>
    </citation>
    <scope>NUCLEOTIDE SEQUENCE</scope>
    <source>
        <strain evidence="3">SE15195</strain>
    </source>
</reference>
<sequence length="433" mass="47944">MARFIIASISLALFISLCGVSNATVADISGLDYYHNASLLYGRQLPEEPEQPVIRDITNAGARFPRCRDPCSPNSCSGRTSCPAALRKRGAVNSNLITSLPWTDENYQPKWRAWLSKRFWRINLQNRYLPPVRLDQDGNPVLDDNGNQISLYTPAQIARFLRNMIGSGEDGSGPNENWNNEYGSIEQLAVNGDDGELNERPVGRQREFGTAAFQIGSGYLHGCTVVTIVSRRAVWMAHFWEEYSHGTVEYDEDTIDEEQIQAQQDDLPAFRERILDFIRGVTPSDPATNSHDYEADEENPDAPGELVGGYLDPAGVSPTQGLYNQPGDDTQAFIMTPTRDNEATGSGALYGSRNEELVQLLEQRFNARVTTYSYRALDYNGIDFSGPDGEIAGTDERGNALFQFDPDSDKQGGRAWRLFLEAAVSSGSVADAE</sequence>
<evidence type="ECO:0000313" key="3">
    <source>
        <dbReference type="EMBL" id="USW46748.1"/>
    </source>
</evidence>
<feature type="chain" id="PRO_5040383891" evidence="2">
    <location>
        <begin position="24"/>
        <end position="433"/>
    </location>
</feature>
<dbReference type="AlphaFoldDB" id="A0A9Q9AH41"/>
<keyword evidence="4" id="KW-1185">Reference proteome</keyword>
<dbReference type="Proteomes" id="UP001056384">
    <property type="component" value="Chromosome 1"/>
</dbReference>
<protein>
    <submittedName>
        <fullName evidence="3">Uncharacterized protein</fullName>
    </submittedName>
</protein>
<evidence type="ECO:0000256" key="1">
    <source>
        <dbReference type="SAM" id="MobiDB-lite"/>
    </source>
</evidence>
<keyword evidence="2" id="KW-0732">Signal</keyword>
<evidence type="ECO:0000313" key="4">
    <source>
        <dbReference type="Proteomes" id="UP001056384"/>
    </source>
</evidence>